<comment type="caution">
    <text evidence="2">The sequence shown here is derived from an EMBL/GenBank/DDBJ whole genome shotgun (WGS) entry which is preliminary data.</text>
</comment>
<proteinExistence type="predicted"/>
<evidence type="ECO:0000313" key="3">
    <source>
        <dbReference type="Proteomes" id="UP000642748"/>
    </source>
</evidence>
<gene>
    <name evidence="2" type="ORF">Raf01_42470</name>
</gene>
<accession>A0A8J3VRD7</accession>
<dbReference type="AlphaFoldDB" id="A0A8J3VRD7"/>
<keyword evidence="2" id="KW-0489">Methyltransferase</keyword>
<dbReference type="Pfam" id="PF13489">
    <property type="entry name" value="Methyltransf_23"/>
    <property type="match status" value="1"/>
</dbReference>
<dbReference type="GO" id="GO:0008168">
    <property type="term" value="F:methyltransferase activity"/>
    <property type="evidence" value="ECO:0007669"/>
    <property type="project" value="UniProtKB-KW"/>
</dbReference>
<name>A0A8J3VRD7_9ACTN</name>
<dbReference type="Proteomes" id="UP000642748">
    <property type="component" value="Unassembled WGS sequence"/>
</dbReference>
<reference evidence="2" key="1">
    <citation type="submission" date="2021-01" db="EMBL/GenBank/DDBJ databases">
        <title>Whole genome shotgun sequence of Rugosimonospora africana NBRC 104875.</title>
        <authorList>
            <person name="Komaki H."/>
            <person name="Tamura T."/>
        </authorList>
    </citation>
    <scope>NUCLEOTIDE SEQUENCE</scope>
    <source>
        <strain evidence="2">NBRC 104875</strain>
    </source>
</reference>
<dbReference type="RefSeq" id="WP_203919670.1">
    <property type="nucleotide sequence ID" value="NZ_BONZ01000039.1"/>
</dbReference>
<dbReference type="PANTHER" id="PTHR43861">
    <property type="entry name" value="TRANS-ACONITATE 2-METHYLTRANSFERASE-RELATED"/>
    <property type="match status" value="1"/>
</dbReference>
<sequence length="266" mass="29181">MTTRAMTSVYALDNRHADAPMHHDALSVMFDPFTTGRITDLLALNGKRCLEVGAGGGSIALWLAERVGPFGRVLATDLAPQLIPSNHRLQVLRHDLATEPLPEGPWDLVHARLVLSHMPNRHQILQDMTARLAPDGILLVEDWTPRLDAVLVAPDQDTERLYLHFQEAVSRVFATAGSDRAWGRQIHQAMLDAGLLDVQTVIHAESWPGGTAGARLMQATVEQLRPQLLTTGQSEEQLARVQTLLDDPGLILQGHPMYSTCGRSPG</sequence>
<keyword evidence="1" id="KW-0808">Transferase</keyword>
<dbReference type="Gene3D" id="3.40.50.150">
    <property type="entry name" value="Vaccinia Virus protein VP39"/>
    <property type="match status" value="1"/>
</dbReference>
<dbReference type="GO" id="GO:0032259">
    <property type="term" value="P:methylation"/>
    <property type="evidence" value="ECO:0007669"/>
    <property type="project" value="UniProtKB-KW"/>
</dbReference>
<dbReference type="PANTHER" id="PTHR43861:SF3">
    <property type="entry name" value="PUTATIVE (AFU_ORTHOLOGUE AFUA_2G14390)-RELATED"/>
    <property type="match status" value="1"/>
</dbReference>
<dbReference type="SUPFAM" id="SSF53335">
    <property type="entry name" value="S-adenosyl-L-methionine-dependent methyltransferases"/>
    <property type="match status" value="1"/>
</dbReference>
<evidence type="ECO:0000256" key="1">
    <source>
        <dbReference type="ARBA" id="ARBA00022679"/>
    </source>
</evidence>
<dbReference type="CDD" id="cd02440">
    <property type="entry name" value="AdoMet_MTases"/>
    <property type="match status" value="1"/>
</dbReference>
<dbReference type="InterPro" id="IPR029063">
    <property type="entry name" value="SAM-dependent_MTases_sf"/>
</dbReference>
<dbReference type="EMBL" id="BONZ01000039">
    <property type="protein sequence ID" value="GIH16075.1"/>
    <property type="molecule type" value="Genomic_DNA"/>
</dbReference>
<protein>
    <submittedName>
        <fullName evidence="2">Methyltransferase</fullName>
    </submittedName>
</protein>
<keyword evidence="3" id="KW-1185">Reference proteome</keyword>
<evidence type="ECO:0000313" key="2">
    <source>
        <dbReference type="EMBL" id="GIH16075.1"/>
    </source>
</evidence>
<organism evidence="2 3">
    <name type="scientific">Rugosimonospora africana</name>
    <dbReference type="NCBI Taxonomy" id="556532"/>
    <lineage>
        <taxon>Bacteria</taxon>
        <taxon>Bacillati</taxon>
        <taxon>Actinomycetota</taxon>
        <taxon>Actinomycetes</taxon>
        <taxon>Micromonosporales</taxon>
        <taxon>Micromonosporaceae</taxon>
        <taxon>Rugosimonospora</taxon>
    </lineage>
</organism>